<dbReference type="Proteomes" id="UP000001549">
    <property type="component" value="Chromosome"/>
</dbReference>
<dbReference type="HOGENOM" id="CLU_1599218_0_0_11"/>
<reference evidence="2 3" key="1">
    <citation type="submission" date="2011-05" db="EMBL/GenBank/DDBJ databases">
        <title>Complete sequence of chromosome of Frankia symbiont of Datisca glomerata.</title>
        <authorList>
            <consortium name="US DOE Joint Genome Institute"/>
            <person name="Lucas S."/>
            <person name="Han J."/>
            <person name="Lapidus A."/>
            <person name="Cheng J.-F."/>
            <person name="Goodwin L."/>
            <person name="Pitluck S."/>
            <person name="Peters L."/>
            <person name="Mikhailova N."/>
            <person name="Chertkov O."/>
            <person name="Teshima H."/>
            <person name="Han C."/>
            <person name="Tapia R."/>
            <person name="Land M."/>
            <person name="Hauser L."/>
            <person name="Kyrpides N."/>
            <person name="Ivanova N."/>
            <person name="Pagani I."/>
            <person name="Berry A."/>
            <person name="Pawlowski K."/>
            <person name="Persson T."/>
            <person name="Vanden Heuvel B."/>
            <person name="Benson D."/>
            <person name="Woyke T."/>
        </authorList>
    </citation>
    <scope>NUCLEOTIDE SEQUENCE [LARGE SCALE GENOMIC DNA]</scope>
    <source>
        <strain evidence="3">4085684</strain>
    </source>
</reference>
<gene>
    <name evidence="2" type="ordered locus">FsymDg_2581</name>
</gene>
<evidence type="ECO:0000259" key="1">
    <source>
        <dbReference type="Pfam" id="PF04213"/>
    </source>
</evidence>
<dbReference type="Pfam" id="PF04213">
    <property type="entry name" value="HtaA"/>
    <property type="match status" value="1"/>
</dbReference>
<dbReference type="InterPro" id="IPR007331">
    <property type="entry name" value="Htaa"/>
</dbReference>
<dbReference type="KEGG" id="fsy:FsymDg_2581"/>
<evidence type="ECO:0000313" key="3">
    <source>
        <dbReference type="Proteomes" id="UP000001549"/>
    </source>
</evidence>
<dbReference type="eggNOG" id="ENOG5033ZQG">
    <property type="taxonomic scope" value="Bacteria"/>
</dbReference>
<dbReference type="EMBL" id="CP002801">
    <property type="protein sequence ID" value="AEH09942.1"/>
    <property type="molecule type" value="Genomic_DNA"/>
</dbReference>
<evidence type="ECO:0000313" key="2">
    <source>
        <dbReference type="EMBL" id="AEH09942.1"/>
    </source>
</evidence>
<sequence>MSATEPLLGLRWGIKATFLTYIARMPDGQGSVSGGAQPAENDEFVFEPDPSAAVPEGVDGFWAFRGDVRFQGHFGLLYVRIADPHVVLRGTEAELNVVEPFESETKPRIPLVRFTPRPGAAPPGLQTWEAADVRLLAEGAGLFNNVYSVGEPFEPLSITLPATSQTG</sequence>
<feature type="domain" description="Htaa" evidence="1">
    <location>
        <begin position="10"/>
        <end position="159"/>
    </location>
</feature>
<dbReference type="RefSeq" id="WP_013873860.1">
    <property type="nucleotide sequence ID" value="NC_015656.1"/>
</dbReference>
<organism evidence="2 3">
    <name type="scientific">Candidatus Protofrankia datiscae</name>
    <dbReference type="NCBI Taxonomy" id="2716812"/>
    <lineage>
        <taxon>Bacteria</taxon>
        <taxon>Bacillati</taxon>
        <taxon>Actinomycetota</taxon>
        <taxon>Actinomycetes</taxon>
        <taxon>Frankiales</taxon>
        <taxon>Frankiaceae</taxon>
        <taxon>Protofrankia</taxon>
    </lineage>
</organism>
<keyword evidence="3" id="KW-1185">Reference proteome</keyword>
<protein>
    <recommendedName>
        <fullName evidence="1">Htaa domain-containing protein</fullName>
    </recommendedName>
</protein>
<accession>F8B589</accession>
<dbReference type="STRING" id="656024.FsymDg_2581"/>
<name>F8B589_9ACTN</name>
<proteinExistence type="predicted"/>
<dbReference type="AlphaFoldDB" id="F8B589"/>